<sequence>MLILCIIASVIDIVMSDIIPDVIVIMVTVMLAIATKVYIIDNSICSGREKNVLKDVLMIGGVFVMTRLKVIIPFLNKTERSSDVMKCIDKMKVCEVEVKNVLYVMLVIMAVCILVYTIIWMNMLIKKIKYDKMNRMINKKCKMKNVNVMVKV</sequence>
<dbReference type="GeneID" id="26262040"/>
<feature type="transmembrane region" description="Helical" evidence="1">
    <location>
        <begin position="101"/>
        <end position="125"/>
    </location>
</feature>
<protein>
    <submittedName>
        <fullName evidence="3">Uncharacterized protein</fullName>
    </submittedName>
</protein>
<evidence type="ECO:0000313" key="4">
    <source>
        <dbReference type="Proteomes" id="UP000031056"/>
    </source>
</evidence>
<proteinExistence type="predicted"/>
<dbReference type="InParanoid" id="A0A0B2UKC5"/>
<keyword evidence="2" id="KW-0732">Signal</keyword>
<dbReference type="RefSeq" id="XP_014563544.1">
    <property type="nucleotide sequence ID" value="XM_014708058.1"/>
</dbReference>
<dbReference type="VEuPathDB" id="MicrosporidiaDB:M896_070710"/>
<keyword evidence="1" id="KW-0812">Transmembrane</keyword>
<keyword evidence="4" id="KW-1185">Reference proteome</keyword>
<feature type="transmembrane region" description="Helical" evidence="1">
    <location>
        <begin position="56"/>
        <end position="75"/>
    </location>
</feature>
<feature type="transmembrane region" description="Helical" evidence="1">
    <location>
        <begin position="26"/>
        <end position="44"/>
    </location>
</feature>
<organism evidence="3 4">
    <name type="scientific">Ordospora colligata OC4</name>
    <dbReference type="NCBI Taxonomy" id="1354746"/>
    <lineage>
        <taxon>Eukaryota</taxon>
        <taxon>Fungi</taxon>
        <taxon>Fungi incertae sedis</taxon>
        <taxon>Microsporidia</taxon>
        <taxon>Ordosporidae</taxon>
        <taxon>Ordospora</taxon>
    </lineage>
</organism>
<dbReference type="EMBL" id="JOKQ01000007">
    <property type="protein sequence ID" value="KHN69502.1"/>
    <property type="molecule type" value="Genomic_DNA"/>
</dbReference>
<dbReference type="AlphaFoldDB" id="A0A0B2UKC5"/>
<keyword evidence="1" id="KW-0472">Membrane</keyword>
<reference evidence="3 4" key="1">
    <citation type="journal article" date="2014" name="MBio">
        <title>The Ordospora colligata genome; evolution of extreme reduction in microsporidia and host-to-parasite horizontal gene transfer.</title>
        <authorList>
            <person name="Pombert J.-F."/>
            <person name="Haag K.L."/>
            <person name="Beidas S."/>
            <person name="Ebert D."/>
            <person name="Keeling P.J."/>
        </authorList>
    </citation>
    <scope>NUCLEOTIDE SEQUENCE [LARGE SCALE GENOMIC DNA]</scope>
    <source>
        <strain evidence="3 4">OC4</strain>
    </source>
</reference>
<keyword evidence="1" id="KW-1133">Transmembrane helix</keyword>
<dbReference type="Proteomes" id="UP000031056">
    <property type="component" value="Unassembled WGS sequence"/>
</dbReference>
<gene>
    <name evidence="3" type="ORF">M896_070710</name>
</gene>
<dbReference type="HOGENOM" id="CLU_1722918_0_0_1"/>
<evidence type="ECO:0000313" key="3">
    <source>
        <dbReference type="EMBL" id="KHN69502.1"/>
    </source>
</evidence>
<feature type="chain" id="PRO_5002079034" evidence="2">
    <location>
        <begin position="17"/>
        <end position="152"/>
    </location>
</feature>
<evidence type="ECO:0000256" key="1">
    <source>
        <dbReference type="SAM" id="Phobius"/>
    </source>
</evidence>
<name>A0A0B2UKC5_9MICR</name>
<accession>A0A0B2UKC5</accession>
<comment type="caution">
    <text evidence="3">The sequence shown here is derived from an EMBL/GenBank/DDBJ whole genome shotgun (WGS) entry which is preliminary data.</text>
</comment>
<evidence type="ECO:0000256" key="2">
    <source>
        <dbReference type="SAM" id="SignalP"/>
    </source>
</evidence>
<feature type="signal peptide" evidence="2">
    <location>
        <begin position="1"/>
        <end position="16"/>
    </location>
</feature>